<reference evidence="1" key="1">
    <citation type="submission" date="2023-03" db="EMBL/GenBank/DDBJ databases">
        <title>Emydomyces testavorans Genome Sequence.</title>
        <authorList>
            <person name="Hoyer L."/>
        </authorList>
    </citation>
    <scope>NUCLEOTIDE SEQUENCE</scope>
    <source>
        <strain evidence="1">16-2883</strain>
    </source>
</reference>
<evidence type="ECO:0000313" key="1">
    <source>
        <dbReference type="EMBL" id="WEW54876.1"/>
    </source>
</evidence>
<proteinExistence type="predicted"/>
<sequence>MIQRSRASPADGISAGVYPSLSVTPLLWDPPPNQHPQNEQFVPMAPIRRVFSYALAVVTIFSQPLLGRALPAAEFPTAIAPSDQSANVSDISARNAAGARPFYAIAHRVLMDYGVRDALKHGANAIEIDMTARKDGWYADHDGTPTSAGDTAEKIFKTIAEQRQAGKNILFVWLDLKNPNYNGDANSKTSIEGLRTLARMILEPASVKVLYGFYGRVDNSRAYKIIRDNLNENEAIAVDGDADQVQEMFQTGGPSDTKKRVMSNGLFNPALKFGDCESGSGICVELRKAAASKAFGKVFGWTVAENNSDQATAMMSKADVDGIIYGFVATHYYDHANTRASLRIITDWLDENKDKRYLAKIGDQPW</sequence>
<dbReference type="GO" id="GO:0050290">
    <property type="term" value="F:sphingomyelin phosphodiesterase D activity"/>
    <property type="evidence" value="ECO:0007669"/>
    <property type="project" value="UniProtKB-EC"/>
</dbReference>
<evidence type="ECO:0000313" key="2">
    <source>
        <dbReference type="Proteomes" id="UP001219355"/>
    </source>
</evidence>
<dbReference type="InterPro" id="IPR017946">
    <property type="entry name" value="PLC-like_Pdiesterase_TIM-brl"/>
</dbReference>
<dbReference type="GO" id="GO:0006629">
    <property type="term" value="P:lipid metabolic process"/>
    <property type="evidence" value="ECO:0007669"/>
    <property type="project" value="InterPro"/>
</dbReference>
<protein>
    <submittedName>
        <fullName evidence="1">PI-PLC domain-containing protein</fullName>
        <ecNumber evidence="1">3.1.4.41</ecNumber>
    </submittedName>
</protein>
<gene>
    <name evidence="1" type="ORF">PRK78_000302</name>
</gene>
<dbReference type="Gene3D" id="3.20.20.190">
    <property type="entry name" value="Phosphatidylinositol (PI) phosphodiesterase"/>
    <property type="match status" value="1"/>
</dbReference>
<dbReference type="SUPFAM" id="SSF51695">
    <property type="entry name" value="PLC-like phosphodiesterases"/>
    <property type="match status" value="1"/>
</dbReference>
<dbReference type="EC" id="3.1.4.41" evidence="1"/>
<dbReference type="AlphaFoldDB" id="A0AAF0DBG2"/>
<accession>A0AAF0DBG2</accession>
<keyword evidence="1" id="KW-0378">Hydrolase</keyword>
<keyword evidence="2" id="KW-1185">Reference proteome</keyword>
<organism evidence="1 2">
    <name type="scientific">Emydomyces testavorans</name>
    <dbReference type="NCBI Taxonomy" id="2070801"/>
    <lineage>
        <taxon>Eukaryota</taxon>
        <taxon>Fungi</taxon>
        <taxon>Dikarya</taxon>
        <taxon>Ascomycota</taxon>
        <taxon>Pezizomycotina</taxon>
        <taxon>Eurotiomycetes</taxon>
        <taxon>Eurotiomycetidae</taxon>
        <taxon>Onygenales</taxon>
        <taxon>Nannizziopsiaceae</taxon>
        <taxon>Emydomyces</taxon>
    </lineage>
</organism>
<name>A0AAF0DBG2_9EURO</name>
<dbReference type="Proteomes" id="UP001219355">
    <property type="component" value="Chromosome 1"/>
</dbReference>
<dbReference type="EMBL" id="CP120627">
    <property type="protein sequence ID" value="WEW54876.1"/>
    <property type="molecule type" value="Genomic_DNA"/>
</dbReference>